<reference evidence="2 3" key="1">
    <citation type="journal article" date="2022" name="Gigascience">
        <title>A chromosome-level genome assembly and annotation of the desert horned lizard, Phrynosoma platyrhinos, provides insight into chromosomal rearrangements among reptiles.</title>
        <authorList>
            <person name="Koochekian N."/>
            <person name="Ascanio A."/>
            <person name="Farleigh K."/>
            <person name="Card D.C."/>
            <person name="Schield D.R."/>
            <person name="Castoe T.A."/>
            <person name="Jezkova T."/>
        </authorList>
    </citation>
    <scope>NUCLEOTIDE SEQUENCE [LARGE SCALE GENOMIC DNA]</scope>
    <source>
        <strain evidence="2">NK-2021</strain>
    </source>
</reference>
<evidence type="ECO:0000313" key="2">
    <source>
        <dbReference type="EMBL" id="KAH0621089.1"/>
    </source>
</evidence>
<name>A0ABQ7SUN2_PHRPL</name>
<comment type="caution">
    <text evidence="2">The sequence shown here is derived from an EMBL/GenBank/DDBJ whole genome shotgun (WGS) entry which is preliminary data.</text>
</comment>
<evidence type="ECO:0000313" key="3">
    <source>
        <dbReference type="Proteomes" id="UP000826234"/>
    </source>
</evidence>
<keyword evidence="3" id="KW-1185">Reference proteome</keyword>
<keyword evidence="1" id="KW-1133">Transmembrane helix</keyword>
<sequence length="142" mass="15330">MASAVTECGNIRIITQVVHQLSPQSADVAATSMLGSTSTVSQMMPPEIKNVNTLPKALGVKTSSIFWVIACGNGEKKAYLAVPSSWNSGNQHDCSLLCPQKLAYGLNSIFIILSLLEISIAITALVTGYKSLRQQLYQWMIL</sequence>
<keyword evidence="1" id="KW-0472">Membrane</keyword>
<keyword evidence="1" id="KW-0812">Transmembrane</keyword>
<evidence type="ECO:0000256" key="1">
    <source>
        <dbReference type="SAM" id="Phobius"/>
    </source>
</evidence>
<proteinExistence type="predicted"/>
<accession>A0ABQ7SUN2</accession>
<organism evidence="2 3">
    <name type="scientific">Phrynosoma platyrhinos</name>
    <name type="common">Desert horned lizard</name>
    <dbReference type="NCBI Taxonomy" id="52577"/>
    <lineage>
        <taxon>Eukaryota</taxon>
        <taxon>Metazoa</taxon>
        <taxon>Chordata</taxon>
        <taxon>Craniata</taxon>
        <taxon>Vertebrata</taxon>
        <taxon>Euteleostomi</taxon>
        <taxon>Lepidosauria</taxon>
        <taxon>Squamata</taxon>
        <taxon>Bifurcata</taxon>
        <taxon>Unidentata</taxon>
        <taxon>Episquamata</taxon>
        <taxon>Toxicofera</taxon>
        <taxon>Iguania</taxon>
        <taxon>Phrynosomatidae</taxon>
        <taxon>Phrynosomatinae</taxon>
        <taxon>Phrynosoma</taxon>
    </lineage>
</organism>
<gene>
    <name evidence="2" type="ORF">JD844_022116</name>
</gene>
<dbReference type="EMBL" id="JAIPUX010003289">
    <property type="protein sequence ID" value="KAH0621089.1"/>
    <property type="molecule type" value="Genomic_DNA"/>
</dbReference>
<feature type="transmembrane region" description="Helical" evidence="1">
    <location>
        <begin position="102"/>
        <end position="126"/>
    </location>
</feature>
<protein>
    <submittedName>
        <fullName evidence="2">Uncharacterized protein</fullName>
    </submittedName>
</protein>
<dbReference type="Proteomes" id="UP000826234">
    <property type="component" value="Unassembled WGS sequence"/>
</dbReference>